<gene>
    <name evidence="6" type="ORF">BN980_GECA05s05675g</name>
</gene>
<dbReference type="OrthoDB" id="6513042at2759"/>
<dbReference type="InterPro" id="IPR041679">
    <property type="entry name" value="DNA2/NAM7-like_C"/>
</dbReference>
<dbReference type="STRING" id="1173061.A0A0J9XA70"/>
<keyword evidence="1 6" id="KW-0067">ATP-binding</keyword>
<dbReference type="PANTHER" id="PTHR10887">
    <property type="entry name" value="DNA2/NAM7 HELICASE FAMILY"/>
    <property type="match status" value="1"/>
</dbReference>
<feature type="compositionally biased region" description="Basic and acidic residues" evidence="2">
    <location>
        <begin position="1896"/>
        <end position="1917"/>
    </location>
</feature>
<feature type="domain" description="Helicase Sen1 N-terminal" evidence="3">
    <location>
        <begin position="76"/>
        <end position="772"/>
    </location>
</feature>
<protein>
    <submittedName>
        <fullName evidence="6">Similar to Saccharomyces cerevisiae YLR430W SEN1 Presumed helicase required for RNA polymerase II transcription termination and processing of RNAs</fullName>
    </submittedName>
</protein>
<dbReference type="InterPro" id="IPR045055">
    <property type="entry name" value="DNA2/NAM7-like"/>
</dbReference>
<reference evidence="6" key="1">
    <citation type="submission" date="2014-03" db="EMBL/GenBank/DDBJ databases">
        <authorList>
            <person name="Casaregola S."/>
        </authorList>
    </citation>
    <scope>NUCLEOTIDE SEQUENCE [LARGE SCALE GENOMIC DNA]</scope>
    <source>
        <strain evidence="6">CLIB 918</strain>
    </source>
</reference>
<sequence>MDGKTSEIIHVKKLIHFSYENHTQEGIEPAILASLQYFSQHPTQHLFCNEDNFEIAITALMIFAYNPSRQLEVFEKYLEALLSTCPDCAKRYPSVCNELHQRLTDRFKFETDVVKKLKQIIENSTRNRLVSYLDKLLAHWPNNESNTLTCLICVLNELFNSIWLFSDNKVKDRLKRLFSTNSYPTQVMSLGFAPGFILLLFSNDPVLHAKGKHWFQSFDKKISELEYRQPAVIDCIEKVISKFPTDDDGCQRKEFWYNFSLLLSRFDSKSYQIPFSSQLPYKNLAEFVAQNLRIEAKESLPAILRVFHQLLANDASGFFELISTSPKKLVKKIAKQHGFAEPQYYSIVGPTSKCSYDQQPTDILFWLYSFSKDSPERLKLLGKYILPLVAANFGNIKKKSGSYMALAIFFDILRECMDVEVEQRAPFVSKKKIMDLSQYRLMCDKLAPFIIEIYNPKKLKKIQVAILEIIEQCIFLDVLCGTPGPIEENVDIPTNDNSLWKEVNKLNKFDLRISIKILTAITHVAFIVRPPSQNKDQPHVMPQGDASRIAVSNAIASLKKILEIPSQVFAKTLDDNKCFLSLILNLYSADPEISQICSVLVNRLVGTSNINDTFSKLLDTCFIRMMRCFNSSIRSLYLANVFSPISQFVVNGQIFLKNLFLGQNATRKFDSLRTNENNELYLFWYNTWSLLTIAFGDTPQLTQIYRNDFMITFMENSMNFAGLLIENFENFRQNLPKSLATPEFVLQKLLGPVVDCIAEMICLLRLKDSSLTIICYRAVISVLTLVNMYHFRSDKLYYIYMAIYNMAIKAKGSGNNLKPEQLSSLLIATSLYNQKTADLVVQNPKGNKDLGISKFLEKMQNEDKAVKEFLAEKVDARKTTDEPSRIEKDTAENVMEKATATEIDTAKDDTAGVATTEKAKEKSNIPMREEISSLTSESTASSANKNAAQFEEPLVQKDPVSSLTQPPTKVCETPSTTATTTISGSPSPLNSAKVPSALAPPEKPGNIDASISVPVDPTTSAQSKPIPLPTATPVFKSNSSQPAPMIPTSTESVNTGKVVPALDKSTNTGKSVPDPSVKEGLSHRPVSPKPISTKPRSPPQDKASLQYRPRTNSVVSTNTTVATSPSMVLQDLASRMRVTKSILYRPEPPSSNGLFKRVLQWDYCADTPSPVIQSTQEMVLLPALSNPRYVGTVQDYFNIYEPMILKECWHQILRDKVDCLKRSFKVVIIDQDYVSKPPYGIRGILLSNQFNELSLAKSDLLLLIGNNSYCLAKITFFNYTGNEVEVGFMIENPLTEFSNMLSAGCELTGFQVTNLKKLENEYYAIANLKSFPLWKDLLHKHLPELIEPSAKFVDMVCDRFGLTSLQANALINCHKGYGFSLVNGPAGSGKMTILISLISMYLTEPVSQDFKNPRAKNYLRSRLLVLAPNQAGVEVIVRKLKKGITSLKARTIFPDVVYTPISDHVPEDIKGLTVDAKLNNLMLMKANKDRKEMERLISEKQQLAEHRAAIVHKLTLPKQGGDSALFNAELKSVNEKMDAISMRLEKLQRVQQRFHSAEQLDQLQKDMFSKCQVVCSTVSNSVHPNLIFPDQFDAVLIYDSDQCSELETLIPTKFSCKNYVLFGNSFNPPTFGYAGADSVITRESLFQHLRDINPDRSLELTVQYRMHPEIFKFVQQEFIKNNTIRTSPTNLQKYKRLWHQAPLTPYRFFEINSPFDPLTNTTAFTDLAEAKIALQIFQSFSRKVNKKVGKVAIVSLFKAQVMLLKDVFHAKLGVKATELFFKTSNEMAGSEYDVIILSAVKSQCDPGSKTYITETNLLANVLTRARIAMWIVGTERNLEANSVWKRLINDTKLRQLYTYCFPGYFNDPSTGLSPKSQSQSNSPQRSSLASSPKSPLADKKTKWDQKRPRLEDDRIPEGYEDYQASKRKRQSRENEPHVLSSGSNKSARGGLSPTNARPNVLTNKSFDGGNTNVPTDPRLRGRSGSLASNSSVDGGYGPPSSHQQQQAPLPPPP</sequence>
<feature type="compositionally biased region" description="Low complexity" evidence="2">
    <location>
        <begin position="1872"/>
        <end position="1895"/>
    </location>
</feature>
<evidence type="ECO:0000259" key="5">
    <source>
        <dbReference type="Pfam" id="PF13087"/>
    </source>
</evidence>
<dbReference type="Pfam" id="PF13087">
    <property type="entry name" value="AAA_12"/>
    <property type="match status" value="1"/>
</dbReference>
<keyword evidence="1 6" id="KW-0347">Helicase</keyword>
<dbReference type="InterPro" id="IPR024481">
    <property type="entry name" value="Helicase_Sen1_N"/>
</dbReference>
<keyword evidence="1 6" id="KW-0547">Nucleotide-binding</keyword>
<dbReference type="SUPFAM" id="SSF52540">
    <property type="entry name" value="P-loop containing nucleoside triphosphate hydrolases"/>
    <property type="match status" value="1"/>
</dbReference>
<feature type="compositionally biased region" description="Low complexity" evidence="2">
    <location>
        <begin position="973"/>
        <end position="988"/>
    </location>
</feature>
<dbReference type="InterPro" id="IPR047187">
    <property type="entry name" value="SF1_C_Upf1"/>
</dbReference>
<dbReference type="Pfam" id="PF12726">
    <property type="entry name" value="SEN1_N"/>
    <property type="match status" value="1"/>
</dbReference>
<feature type="compositionally biased region" description="Polar residues" evidence="2">
    <location>
        <begin position="1035"/>
        <end position="1055"/>
    </location>
</feature>
<dbReference type="PANTHER" id="PTHR10887:SF495">
    <property type="entry name" value="HELICASE SENATAXIN ISOFORM X1-RELATED"/>
    <property type="match status" value="1"/>
</dbReference>
<evidence type="ECO:0000256" key="2">
    <source>
        <dbReference type="SAM" id="MobiDB-lite"/>
    </source>
</evidence>
<evidence type="ECO:0000256" key="1">
    <source>
        <dbReference type="ARBA" id="ARBA00022806"/>
    </source>
</evidence>
<keyword evidence="1 6" id="KW-0378">Hydrolase</keyword>
<feature type="compositionally biased region" description="Polar residues" evidence="2">
    <location>
        <begin position="1940"/>
        <end position="1974"/>
    </location>
</feature>
<evidence type="ECO:0000313" key="6">
    <source>
        <dbReference type="EMBL" id="CDO53696.1"/>
    </source>
</evidence>
<dbReference type="CDD" id="cd18808">
    <property type="entry name" value="SF1_C_Upf1"/>
    <property type="match status" value="1"/>
</dbReference>
<dbReference type="InterPro" id="IPR041677">
    <property type="entry name" value="DNA2/NAM7_AAA_11"/>
</dbReference>
<dbReference type="Gene3D" id="3.40.50.300">
    <property type="entry name" value="P-loop containing nucleotide triphosphate hydrolases"/>
    <property type="match status" value="2"/>
</dbReference>
<evidence type="ECO:0000259" key="3">
    <source>
        <dbReference type="Pfam" id="PF12726"/>
    </source>
</evidence>
<accession>A0A0J9XA70</accession>
<keyword evidence="7" id="KW-1185">Reference proteome</keyword>
<evidence type="ECO:0000259" key="4">
    <source>
        <dbReference type="Pfam" id="PF13086"/>
    </source>
</evidence>
<name>A0A0J9XA70_GEOCN</name>
<dbReference type="Pfam" id="PF13086">
    <property type="entry name" value="AAA_11"/>
    <property type="match status" value="1"/>
</dbReference>
<dbReference type="GO" id="GO:0016604">
    <property type="term" value="C:nuclear body"/>
    <property type="evidence" value="ECO:0007669"/>
    <property type="project" value="TreeGrafter"/>
</dbReference>
<feature type="compositionally biased region" description="Low complexity" evidence="2">
    <location>
        <begin position="932"/>
        <end position="943"/>
    </location>
</feature>
<dbReference type="EMBL" id="CCBN010000005">
    <property type="protein sequence ID" value="CDO53696.1"/>
    <property type="molecule type" value="Genomic_DNA"/>
</dbReference>
<feature type="region of interest" description="Disordered" evidence="2">
    <location>
        <begin position="905"/>
        <end position="1116"/>
    </location>
</feature>
<dbReference type="GO" id="GO:0001147">
    <property type="term" value="F:transcription termination site sequence-specific DNA binding"/>
    <property type="evidence" value="ECO:0007669"/>
    <property type="project" value="TreeGrafter"/>
</dbReference>
<comment type="caution">
    <text evidence="6">The sequence shown here is derived from an EMBL/GenBank/DDBJ whole genome shotgun (WGS) entry which is preliminary data.</text>
</comment>
<dbReference type="GO" id="GO:0006369">
    <property type="term" value="P:termination of RNA polymerase II transcription"/>
    <property type="evidence" value="ECO:0007669"/>
    <property type="project" value="TreeGrafter"/>
</dbReference>
<evidence type="ECO:0000313" key="7">
    <source>
        <dbReference type="Proteomes" id="UP000242525"/>
    </source>
</evidence>
<dbReference type="InterPro" id="IPR027417">
    <property type="entry name" value="P-loop_NTPase"/>
</dbReference>
<proteinExistence type="predicted"/>
<feature type="domain" description="DNA2/NAM7 helicase helicase" evidence="4">
    <location>
        <begin position="1364"/>
        <end position="1623"/>
    </location>
</feature>
<feature type="region of interest" description="Disordered" evidence="2">
    <location>
        <begin position="1870"/>
        <end position="2013"/>
    </location>
</feature>
<dbReference type="Proteomes" id="UP000242525">
    <property type="component" value="Unassembled WGS sequence"/>
</dbReference>
<dbReference type="GO" id="GO:0003678">
    <property type="term" value="F:DNA helicase activity"/>
    <property type="evidence" value="ECO:0007669"/>
    <property type="project" value="UniProtKB-ARBA"/>
</dbReference>
<feature type="domain" description="DNA2/NAM7 helicase-like C-terminal" evidence="5">
    <location>
        <begin position="1642"/>
        <end position="1835"/>
    </location>
</feature>
<feature type="compositionally biased region" description="Basic and acidic residues" evidence="2">
    <location>
        <begin position="917"/>
        <end position="931"/>
    </location>
</feature>
<feature type="compositionally biased region" description="Low complexity" evidence="2">
    <location>
        <begin position="1998"/>
        <end position="2007"/>
    </location>
</feature>
<organism evidence="6 7">
    <name type="scientific">Geotrichum candidum</name>
    <name type="common">Oospora lactis</name>
    <name type="synonym">Dipodascus geotrichum</name>
    <dbReference type="NCBI Taxonomy" id="1173061"/>
    <lineage>
        <taxon>Eukaryota</taxon>
        <taxon>Fungi</taxon>
        <taxon>Dikarya</taxon>
        <taxon>Ascomycota</taxon>
        <taxon>Saccharomycotina</taxon>
        <taxon>Dipodascomycetes</taxon>
        <taxon>Dipodascales</taxon>
        <taxon>Dipodascaceae</taxon>
        <taxon>Geotrichum</taxon>
    </lineage>
</organism>